<dbReference type="SUPFAM" id="SSF56784">
    <property type="entry name" value="HAD-like"/>
    <property type="match status" value="1"/>
</dbReference>
<evidence type="ECO:0000313" key="3">
    <source>
        <dbReference type="EMBL" id="SCM75179.1"/>
    </source>
</evidence>
<reference evidence="3" key="1">
    <citation type="submission" date="2016-08" db="EMBL/GenBank/DDBJ databases">
        <authorList>
            <person name="Seilhamer J.J."/>
        </authorList>
    </citation>
    <scope>NUCLEOTIDE SEQUENCE</scope>
    <source>
        <strain evidence="3">86</strain>
    </source>
</reference>
<dbReference type="RefSeq" id="WP_288199969.1">
    <property type="nucleotide sequence ID" value="NZ_LT608334.1"/>
</dbReference>
<dbReference type="GO" id="GO:0009223">
    <property type="term" value="P:pyrimidine deoxyribonucleotide catabolic process"/>
    <property type="evidence" value="ECO:0007669"/>
    <property type="project" value="TreeGrafter"/>
</dbReference>
<dbReference type="InterPro" id="IPR036412">
    <property type="entry name" value="HAD-like_sf"/>
</dbReference>
<dbReference type="PANTHER" id="PTHR16504">
    <property type="entry name" value="5'(3')-DEOXYRIBONUCLEOTIDASE"/>
    <property type="match status" value="1"/>
</dbReference>
<dbReference type="SFLD" id="SFLDG01126">
    <property type="entry name" value="C1.2:_Nucleotidase_Like"/>
    <property type="match status" value="1"/>
</dbReference>
<protein>
    <submittedName>
        <fullName evidence="3">Uncharacterized protein</fullName>
    </submittedName>
</protein>
<gene>
    <name evidence="3" type="ORF">KL86PLE_130580</name>
</gene>
<dbReference type="Gene3D" id="1.10.40.40">
    <property type="entry name" value="Deoxyribonucleotidase, domain 2"/>
    <property type="match status" value="1"/>
</dbReference>
<dbReference type="AlphaFoldDB" id="A0A212LCV0"/>
<dbReference type="SFLD" id="SFLDS00003">
    <property type="entry name" value="Haloacid_Dehalogenase"/>
    <property type="match status" value="1"/>
</dbReference>
<dbReference type="InterPro" id="IPR023214">
    <property type="entry name" value="HAD_sf"/>
</dbReference>
<dbReference type="Gene3D" id="3.40.50.1000">
    <property type="entry name" value="HAD superfamily/HAD-like"/>
    <property type="match status" value="1"/>
</dbReference>
<dbReference type="PANTHER" id="PTHR16504:SF4">
    <property type="entry name" value="5'(3')-DEOXYRIBONUCLEOTIDASE"/>
    <property type="match status" value="1"/>
</dbReference>
<evidence type="ECO:0000256" key="2">
    <source>
        <dbReference type="PIRSR" id="PIRSR610708-1"/>
    </source>
</evidence>
<feature type="active site" description="Proton donor" evidence="2">
    <location>
        <position position="11"/>
    </location>
</feature>
<evidence type="ECO:0000256" key="1">
    <source>
        <dbReference type="ARBA" id="ARBA00009589"/>
    </source>
</evidence>
<feature type="active site" description="Nucleophile" evidence="2">
    <location>
        <position position="9"/>
    </location>
</feature>
<dbReference type="SFLD" id="SFLDG01146">
    <property type="entry name" value="C1.2.2"/>
    <property type="match status" value="1"/>
</dbReference>
<dbReference type="GO" id="GO:0008253">
    <property type="term" value="F:5'-nucleotidase activity"/>
    <property type="evidence" value="ECO:0007669"/>
    <property type="project" value="InterPro"/>
</dbReference>
<sequence>MNRIRVAVDMDEVIADTYGAMLDWLVDRHGARWGAEALHGRQIFDVLELEVADALRTAMHDGAFFADLPVIEGSQAALAAIAEHCELFVTSAAMEFPNSLGPKFLWLRRHFPFVDPLNIVFCGDKSIIAADCLIDDNARHFARFGGQGIVFSSPHNVDVTGYPRIRRWDEALAVLSEVFPAALAHSVVDAP</sequence>
<dbReference type="Pfam" id="PF06941">
    <property type="entry name" value="NT5C"/>
    <property type="match status" value="1"/>
</dbReference>
<comment type="similarity">
    <text evidence="1">Belongs to the 5'(3')-deoxyribonucleotidase family.</text>
</comment>
<name>A0A212LCV0_9HYPH</name>
<dbReference type="EMBL" id="FMJD01000005">
    <property type="protein sequence ID" value="SCM75179.1"/>
    <property type="molecule type" value="Genomic_DNA"/>
</dbReference>
<organism evidence="3">
    <name type="scientific">uncultured Pleomorphomonas sp</name>
    <dbReference type="NCBI Taxonomy" id="442121"/>
    <lineage>
        <taxon>Bacteria</taxon>
        <taxon>Pseudomonadati</taxon>
        <taxon>Pseudomonadota</taxon>
        <taxon>Alphaproteobacteria</taxon>
        <taxon>Hyphomicrobiales</taxon>
        <taxon>Pleomorphomonadaceae</taxon>
        <taxon>Pleomorphomonas</taxon>
        <taxon>environmental samples</taxon>
    </lineage>
</organism>
<dbReference type="InterPro" id="IPR010708">
    <property type="entry name" value="5'(3')-deoxyribonucleotidase"/>
</dbReference>
<accession>A0A212LCV0</accession>
<proteinExistence type="inferred from homology"/>